<dbReference type="RefSeq" id="WP_025022558.1">
    <property type="nucleotide sequence ID" value="NZ_AZGD01000081.1"/>
</dbReference>
<comment type="caution">
    <text evidence="1">The sequence shown here is derived from an EMBL/GenBank/DDBJ whole genome shotgun (WGS) entry which is preliminary data.</text>
</comment>
<reference evidence="1 2" key="1">
    <citation type="journal article" date="2015" name="Genome Announc.">
        <title>Expanding the biotechnology potential of lactobacilli through comparative genomics of 213 strains and associated genera.</title>
        <authorList>
            <person name="Sun Z."/>
            <person name="Harris H.M."/>
            <person name="McCann A."/>
            <person name="Guo C."/>
            <person name="Argimon S."/>
            <person name="Zhang W."/>
            <person name="Yang X."/>
            <person name="Jeffery I.B."/>
            <person name="Cooney J.C."/>
            <person name="Kagawa T.F."/>
            <person name="Liu W."/>
            <person name="Song Y."/>
            <person name="Salvetti E."/>
            <person name="Wrobel A."/>
            <person name="Rasinkangas P."/>
            <person name="Parkhill J."/>
            <person name="Rea M.C."/>
            <person name="O'Sullivan O."/>
            <person name="Ritari J."/>
            <person name="Douillard F.P."/>
            <person name="Paul Ross R."/>
            <person name="Yang R."/>
            <person name="Briner A.E."/>
            <person name="Felis G.E."/>
            <person name="de Vos W.M."/>
            <person name="Barrangou R."/>
            <person name="Klaenhammer T.R."/>
            <person name="Caufield P.W."/>
            <person name="Cui Y."/>
            <person name="Zhang H."/>
            <person name="O'Toole P.W."/>
        </authorList>
    </citation>
    <scope>NUCLEOTIDE SEQUENCE [LARGE SCALE GENOMIC DNA]</scope>
    <source>
        <strain evidence="1 2">DSM 18933</strain>
    </source>
</reference>
<organism evidence="1 2">
    <name type="scientific">Ligilactobacillus hayakitensis DSM 18933 = JCM 14209</name>
    <dbReference type="NCBI Taxonomy" id="1423755"/>
    <lineage>
        <taxon>Bacteria</taxon>
        <taxon>Bacillati</taxon>
        <taxon>Bacillota</taxon>
        <taxon>Bacilli</taxon>
        <taxon>Lactobacillales</taxon>
        <taxon>Lactobacillaceae</taxon>
        <taxon>Ligilactobacillus</taxon>
    </lineage>
</organism>
<protein>
    <submittedName>
        <fullName evidence="1">Yjbh-like, gtp pyrophosphokinase domain-containing protein</fullName>
    </submittedName>
</protein>
<evidence type="ECO:0000313" key="1">
    <source>
        <dbReference type="EMBL" id="KRM19219.1"/>
    </source>
</evidence>
<keyword evidence="1" id="KW-0418">Kinase</keyword>
<sequence length="197" mass="22788">MLELYLFINPLGNKCYEAEAQMLQLQEAFSEKIKYKFIPLINMHTINQTTTCPAKIECQSKDIYQAALDFKAACFQGNKRGRNFLMNLQRSIFIDKRSYSTELVKEIAALSNLDWEMFNEDRYSKLAMKSIKNDQILACEMNVSTPPTVIVYDYQTSKCESCHAYSFEGLSAFNKISDILLEQHQTPLKPYMKIKKG</sequence>
<evidence type="ECO:0000313" key="2">
    <source>
        <dbReference type="Proteomes" id="UP000051054"/>
    </source>
</evidence>
<gene>
    <name evidence="1" type="ORF">FC40_GL000383</name>
</gene>
<dbReference type="STRING" id="1423755.FC40_GL000383"/>
<dbReference type="GO" id="GO:0016301">
    <property type="term" value="F:kinase activity"/>
    <property type="evidence" value="ECO:0007669"/>
    <property type="project" value="UniProtKB-KW"/>
</dbReference>
<dbReference type="EMBL" id="AZGD01000081">
    <property type="protein sequence ID" value="KRM19219.1"/>
    <property type="molecule type" value="Genomic_DNA"/>
</dbReference>
<dbReference type="Proteomes" id="UP000051054">
    <property type="component" value="Unassembled WGS sequence"/>
</dbReference>
<accession>A0A0R1WW75</accession>
<dbReference type="PATRIC" id="fig|1423755.3.peg.425"/>
<dbReference type="InterPro" id="IPR036249">
    <property type="entry name" value="Thioredoxin-like_sf"/>
</dbReference>
<dbReference type="Gene3D" id="3.40.30.10">
    <property type="entry name" value="Glutaredoxin"/>
    <property type="match status" value="1"/>
</dbReference>
<dbReference type="Pfam" id="PF13743">
    <property type="entry name" value="Thioredoxin_5"/>
    <property type="match status" value="1"/>
</dbReference>
<dbReference type="AlphaFoldDB" id="A0A0R1WW75"/>
<keyword evidence="2" id="KW-1185">Reference proteome</keyword>
<proteinExistence type="predicted"/>
<dbReference type="SUPFAM" id="SSF52833">
    <property type="entry name" value="Thioredoxin-like"/>
    <property type="match status" value="1"/>
</dbReference>
<dbReference type="eggNOG" id="COG2761">
    <property type="taxonomic scope" value="Bacteria"/>
</dbReference>
<name>A0A0R1WW75_9LACO</name>
<keyword evidence="1" id="KW-0808">Transferase</keyword>